<name>A0A8H4LKJ4_9HYPO</name>
<dbReference type="AlphaFoldDB" id="A0A8H4LKJ4"/>
<protein>
    <submittedName>
        <fullName evidence="2">Uncharacterized protein</fullName>
    </submittedName>
</protein>
<feature type="compositionally biased region" description="Low complexity" evidence="1">
    <location>
        <begin position="15"/>
        <end position="28"/>
    </location>
</feature>
<keyword evidence="3" id="KW-1185">Reference proteome</keyword>
<comment type="caution">
    <text evidence="2">The sequence shown here is derived from an EMBL/GenBank/DDBJ whole genome shotgun (WGS) entry which is preliminary data.</text>
</comment>
<dbReference type="OrthoDB" id="5137215at2759"/>
<reference evidence="2 3" key="1">
    <citation type="submission" date="2020-01" db="EMBL/GenBank/DDBJ databases">
        <title>Identification and distribution of gene clusters putatively required for synthesis of sphingolipid metabolism inhibitors in phylogenetically diverse species of the filamentous fungus Fusarium.</title>
        <authorList>
            <person name="Kim H.-S."/>
            <person name="Busman M."/>
            <person name="Brown D.W."/>
            <person name="Divon H."/>
            <person name="Uhlig S."/>
            <person name="Proctor R.H."/>
        </authorList>
    </citation>
    <scope>NUCLEOTIDE SEQUENCE [LARGE SCALE GENOMIC DNA]</scope>
    <source>
        <strain evidence="2 3">NRRL 20459</strain>
    </source>
</reference>
<sequence length="129" mass="14141">MSLTDTKSPSPMAELPSSLSPTSTLTNTSEKRESSCPVHGVSQTPHLDEILKSRSRAELQGLVAALDDLRDENRCAKCAVQTAANLLIGYFQDIREAKKNGQWSKEEKKALKLEIKDLAKSVTADVKSR</sequence>
<evidence type="ECO:0000256" key="1">
    <source>
        <dbReference type="SAM" id="MobiDB-lite"/>
    </source>
</evidence>
<feature type="region of interest" description="Disordered" evidence="1">
    <location>
        <begin position="1"/>
        <end position="43"/>
    </location>
</feature>
<evidence type="ECO:0000313" key="3">
    <source>
        <dbReference type="Proteomes" id="UP000554235"/>
    </source>
</evidence>
<gene>
    <name evidence="2" type="ORF">FALBO_3535</name>
</gene>
<evidence type="ECO:0000313" key="2">
    <source>
        <dbReference type="EMBL" id="KAF4469564.1"/>
    </source>
</evidence>
<organism evidence="2 3">
    <name type="scientific">Fusarium albosuccineum</name>
    <dbReference type="NCBI Taxonomy" id="1237068"/>
    <lineage>
        <taxon>Eukaryota</taxon>
        <taxon>Fungi</taxon>
        <taxon>Dikarya</taxon>
        <taxon>Ascomycota</taxon>
        <taxon>Pezizomycotina</taxon>
        <taxon>Sordariomycetes</taxon>
        <taxon>Hypocreomycetidae</taxon>
        <taxon>Hypocreales</taxon>
        <taxon>Nectriaceae</taxon>
        <taxon>Fusarium</taxon>
        <taxon>Fusarium decemcellulare species complex</taxon>
    </lineage>
</organism>
<dbReference type="EMBL" id="JAADYS010000459">
    <property type="protein sequence ID" value="KAF4469564.1"/>
    <property type="molecule type" value="Genomic_DNA"/>
</dbReference>
<proteinExistence type="predicted"/>
<dbReference type="Proteomes" id="UP000554235">
    <property type="component" value="Unassembled WGS sequence"/>
</dbReference>
<accession>A0A8H4LKJ4</accession>